<dbReference type="PROSITE" id="PS51841">
    <property type="entry name" value="LTD"/>
    <property type="match status" value="1"/>
</dbReference>
<dbReference type="Proteomes" id="UP000253303">
    <property type="component" value="Unassembled WGS sequence"/>
</dbReference>
<sequence>MSTATTSGSWPSISTTPPNLDGLGTAHVTWGIPAGGGKSGYVFQGGGVQVRTDGTEFTLGTFTHENFPIQAMPQPQFDVDLAVRVAFEDGTEADFTFRFHHNETPNTGPAPDDIVDLPTFVSPQTVTIDGEQYGVVISGFKQGGQVVRQFISQENGANSADVVAIFARAGRPDVHITTVRNKGEVKYTQADEYVEIVNRGTVAANISGWTLGADDAGQDFVFPPGTVLQPGQRIRIYTNEVHPEWGGFVYGSKRPIWNDKGDTARLKDTGKNVVSEYGYGSNAPAPKP</sequence>
<accession>A0A366M5M9</accession>
<dbReference type="Gene3D" id="2.60.40.1260">
    <property type="entry name" value="Lamin Tail domain"/>
    <property type="match status" value="1"/>
</dbReference>
<evidence type="ECO:0000313" key="3">
    <source>
        <dbReference type="Proteomes" id="UP000253303"/>
    </source>
</evidence>
<evidence type="ECO:0000259" key="1">
    <source>
        <dbReference type="PROSITE" id="PS51841"/>
    </source>
</evidence>
<comment type="caution">
    <text evidence="2">The sequence shown here is derived from an EMBL/GenBank/DDBJ whole genome shotgun (WGS) entry which is preliminary data.</text>
</comment>
<dbReference type="NCBIfam" id="NF038131">
    <property type="entry name" value="choice_anch_K"/>
    <property type="match status" value="1"/>
</dbReference>
<feature type="domain" description="LTD" evidence="1">
    <location>
        <begin position="170"/>
        <end position="281"/>
    </location>
</feature>
<protein>
    <submittedName>
        <fullName evidence="2">Lamin tail domain-containing protein</fullName>
    </submittedName>
</protein>
<keyword evidence="3" id="KW-1185">Reference proteome</keyword>
<dbReference type="OrthoDB" id="3216799at2"/>
<dbReference type="InterPro" id="IPR001322">
    <property type="entry name" value="Lamin_tail_dom"/>
</dbReference>
<dbReference type="InterPro" id="IPR036415">
    <property type="entry name" value="Lamin_tail_dom_sf"/>
</dbReference>
<dbReference type="InterPro" id="IPR047995">
    <property type="entry name" value="Choice_anch_K"/>
</dbReference>
<dbReference type="Pfam" id="PF00932">
    <property type="entry name" value="LTD"/>
    <property type="match status" value="1"/>
</dbReference>
<dbReference type="RefSeq" id="WP_113979816.1">
    <property type="nucleotide sequence ID" value="NZ_QMEY01000002.1"/>
</dbReference>
<name>A0A366M5M9_9ACTN</name>
<dbReference type="SUPFAM" id="SSF74853">
    <property type="entry name" value="Lamin A/C globular tail domain"/>
    <property type="match status" value="1"/>
</dbReference>
<organism evidence="2 3">
    <name type="scientific">Spongiactinospora rosea</name>
    <dbReference type="NCBI Taxonomy" id="2248750"/>
    <lineage>
        <taxon>Bacteria</taxon>
        <taxon>Bacillati</taxon>
        <taxon>Actinomycetota</taxon>
        <taxon>Actinomycetes</taxon>
        <taxon>Streptosporangiales</taxon>
        <taxon>Streptosporangiaceae</taxon>
        <taxon>Spongiactinospora</taxon>
    </lineage>
</organism>
<evidence type="ECO:0000313" key="2">
    <source>
        <dbReference type="EMBL" id="RBQ20859.1"/>
    </source>
</evidence>
<dbReference type="EMBL" id="QMEY01000002">
    <property type="protein sequence ID" value="RBQ20859.1"/>
    <property type="molecule type" value="Genomic_DNA"/>
</dbReference>
<reference evidence="2 3" key="1">
    <citation type="submission" date="2018-06" db="EMBL/GenBank/DDBJ databases">
        <title>Sphaerisporangium craniellae sp. nov., isolated from a marine sponge in the South China Sea.</title>
        <authorList>
            <person name="Li L."/>
        </authorList>
    </citation>
    <scope>NUCLEOTIDE SEQUENCE [LARGE SCALE GENOMIC DNA]</scope>
    <source>
        <strain evidence="2 3">LHW63015</strain>
    </source>
</reference>
<proteinExistence type="predicted"/>
<dbReference type="AlphaFoldDB" id="A0A366M5M9"/>
<gene>
    <name evidence="2" type="ORF">DP939_07260</name>
</gene>